<accession>A0A0B3W210</accession>
<sequence>MDTRKLIDTMGIAENLKNYTRHSWTSTLRQESVAEHSWRLSLLAYFVSDEFPQADINKVIQMCIFHDMGEAFTGDIPAFNKTENHEKIEIEKLYSWIDSLPDPYNKKVRDLFIEMDEQKTIESKIYKALDKMEVVLQHNEAPLSTWIPLEYTLNIDHSSEQVEFSNYLKNLKKELNNDSINKIQATYLI</sequence>
<evidence type="ECO:0000313" key="4">
    <source>
        <dbReference type="EMBL" id="KHS56317.1"/>
    </source>
</evidence>
<dbReference type="PANTHER" id="PTHR11845">
    <property type="entry name" value="5'-DEOXYNUCLEOTIDASE HDDC2"/>
    <property type="match status" value="1"/>
</dbReference>
<dbReference type="STRING" id="1577792.QX51_14680"/>
<protein>
    <submittedName>
        <fullName evidence="4">Phosphohydrolase</fullName>
    </submittedName>
</protein>
<dbReference type="GO" id="GO:0002953">
    <property type="term" value="F:5'-deoxynucleotidase activity"/>
    <property type="evidence" value="ECO:0007669"/>
    <property type="project" value="InterPro"/>
</dbReference>
<reference evidence="4 5" key="1">
    <citation type="submission" date="2014-12" db="EMBL/GenBank/DDBJ databases">
        <title>Draft genome sequence of Terrisporobacter sp. 08-306576, isolated from the blood culture of a bacteremia patient.</title>
        <authorList>
            <person name="Lund L.C."/>
            <person name="Sydenham T.V."/>
            <person name="Hogh S.V."/>
            <person name="Skov M.N."/>
            <person name="Kemp M."/>
            <person name="Justesen U.S."/>
        </authorList>
    </citation>
    <scope>NUCLEOTIDE SEQUENCE [LARGE SCALE GENOMIC DNA]</scope>
    <source>
        <strain evidence="4 5">08-306576</strain>
    </source>
</reference>
<dbReference type="GO" id="GO:0046872">
    <property type="term" value="F:metal ion binding"/>
    <property type="evidence" value="ECO:0007669"/>
    <property type="project" value="UniProtKB-KW"/>
</dbReference>
<dbReference type="SUPFAM" id="SSF109604">
    <property type="entry name" value="HD-domain/PDEase-like"/>
    <property type="match status" value="1"/>
</dbReference>
<comment type="caution">
    <text evidence="4">The sequence shown here is derived from an EMBL/GenBank/DDBJ whole genome shotgun (WGS) entry which is preliminary data.</text>
</comment>
<evidence type="ECO:0000256" key="2">
    <source>
        <dbReference type="ARBA" id="ARBA00022801"/>
    </source>
</evidence>
<evidence type="ECO:0000256" key="1">
    <source>
        <dbReference type="ARBA" id="ARBA00022723"/>
    </source>
</evidence>
<evidence type="ECO:0000313" key="5">
    <source>
        <dbReference type="Proteomes" id="UP000031189"/>
    </source>
</evidence>
<keyword evidence="1" id="KW-0479">Metal-binding</keyword>
<proteinExistence type="predicted"/>
<dbReference type="PANTHER" id="PTHR11845:SF13">
    <property type="entry name" value="5'-DEOXYNUCLEOTIDASE HDDC2"/>
    <property type="match status" value="1"/>
</dbReference>
<dbReference type="EMBL" id="JWHR01000115">
    <property type="protein sequence ID" value="KHS56317.1"/>
    <property type="molecule type" value="Genomic_DNA"/>
</dbReference>
<dbReference type="AlphaFoldDB" id="A0A0B3W210"/>
<dbReference type="Gene3D" id="1.10.3210.10">
    <property type="entry name" value="Hypothetical protein af1432"/>
    <property type="match status" value="1"/>
</dbReference>
<feature type="domain" description="HD" evidence="3">
    <location>
        <begin position="13"/>
        <end position="168"/>
    </location>
</feature>
<name>A0A0B3W210_9FIRM</name>
<keyword evidence="2 4" id="KW-0378">Hydrolase</keyword>
<dbReference type="InterPro" id="IPR039356">
    <property type="entry name" value="YfbR/HDDC2"/>
</dbReference>
<gene>
    <name evidence="4" type="ORF">QX51_14680</name>
</gene>
<keyword evidence="5" id="KW-1185">Reference proteome</keyword>
<dbReference type="Pfam" id="PF13023">
    <property type="entry name" value="HD_3"/>
    <property type="match status" value="1"/>
</dbReference>
<dbReference type="RefSeq" id="WP_039680640.1">
    <property type="nucleotide sequence ID" value="NZ_JAWGXO010000011.1"/>
</dbReference>
<organism evidence="4 5">
    <name type="scientific">Terrisporobacter othiniensis</name>
    <dbReference type="NCBI Taxonomy" id="1577792"/>
    <lineage>
        <taxon>Bacteria</taxon>
        <taxon>Bacillati</taxon>
        <taxon>Bacillota</taxon>
        <taxon>Clostridia</taxon>
        <taxon>Peptostreptococcales</taxon>
        <taxon>Peptostreptococcaceae</taxon>
        <taxon>Terrisporobacter</taxon>
    </lineage>
</organism>
<evidence type="ECO:0000259" key="3">
    <source>
        <dbReference type="Pfam" id="PF13023"/>
    </source>
</evidence>
<dbReference type="Proteomes" id="UP000031189">
    <property type="component" value="Unassembled WGS sequence"/>
</dbReference>
<dbReference type="GO" id="GO:0005737">
    <property type="term" value="C:cytoplasm"/>
    <property type="evidence" value="ECO:0007669"/>
    <property type="project" value="TreeGrafter"/>
</dbReference>
<dbReference type="InterPro" id="IPR006674">
    <property type="entry name" value="HD_domain"/>
</dbReference>